<proteinExistence type="predicted"/>
<dbReference type="Proteomes" id="UP000635278">
    <property type="component" value="Unassembled WGS sequence"/>
</dbReference>
<comment type="caution">
    <text evidence="1">The sequence shown here is derived from an EMBL/GenBank/DDBJ whole genome shotgun (WGS) entry which is preliminary data.</text>
</comment>
<dbReference type="RefSeq" id="WP_173584682.1">
    <property type="nucleotide sequence ID" value="NZ_WOTB01000031.1"/>
</dbReference>
<gene>
    <name evidence="1" type="ORF">GOB93_16925</name>
</gene>
<protein>
    <submittedName>
        <fullName evidence="1">Uncharacterized protein</fullName>
    </submittedName>
</protein>
<evidence type="ECO:0000313" key="2">
    <source>
        <dbReference type="Proteomes" id="UP000635278"/>
    </source>
</evidence>
<reference evidence="1 2" key="1">
    <citation type="journal article" date="2020" name="Int. J. Syst. Evol. Microbiol.">
        <title>Novel acetic acid bacteria from cider fermentations: Acetobacter conturbans sp. nov. and Acetobacter fallax sp. nov.</title>
        <authorList>
            <person name="Sombolestani A.S."/>
            <person name="Cleenwerck I."/>
            <person name="Cnockaert M."/>
            <person name="Borremans W."/>
            <person name="Wieme A.D."/>
            <person name="De Vuyst L."/>
            <person name="Vandamme P."/>
        </authorList>
    </citation>
    <scope>NUCLEOTIDE SEQUENCE [LARGE SCALE GENOMIC DNA]</scope>
    <source>
        <strain evidence="1 2">LMG 30640</strain>
    </source>
</reference>
<dbReference type="EMBL" id="WOTB01000031">
    <property type="protein sequence ID" value="NHN86307.1"/>
    <property type="molecule type" value="Genomic_DNA"/>
</dbReference>
<accession>A0ABX0JU12</accession>
<evidence type="ECO:0000313" key="1">
    <source>
        <dbReference type="EMBL" id="NHN86307.1"/>
    </source>
</evidence>
<sequence>MKRRFYLHCLVPGLFLLAGVADGTAPGYAQTVIDGSGRGKAAQAATQAVAKHFQAPQDVRFRKIRSVGKNTVCGDVKGDGSAGFSEFGVSADENPVIFDNRPIPAALDFKEVNGWLNQSVALEDLEEMGCVPKGSYARYRDHLNKVMETRKDTTTTH</sequence>
<organism evidence="1 2">
    <name type="scientific">Acetobacter musti</name>
    <dbReference type="NCBI Taxonomy" id="864732"/>
    <lineage>
        <taxon>Bacteria</taxon>
        <taxon>Pseudomonadati</taxon>
        <taxon>Pseudomonadota</taxon>
        <taxon>Alphaproteobacteria</taxon>
        <taxon>Acetobacterales</taxon>
        <taxon>Acetobacteraceae</taxon>
        <taxon>Acetobacter</taxon>
    </lineage>
</organism>
<keyword evidence="2" id="KW-1185">Reference proteome</keyword>
<name>A0ABX0JU12_9PROT</name>